<name>A0A9J6CCR9_POLVA</name>
<keyword evidence="7" id="KW-1185">Reference proteome</keyword>
<evidence type="ECO:0000256" key="2">
    <source>
        <dbReference type="ARBA" id="ARBA00022679"/>
    </source>
</evidence>
<keyword evidence="3" id="KW-0460">Magnesium</keyword>
<dbReference type="PANTHER" id="PTHR10291:SF43">
    <property type="entry name" value="DEHYDRODOLICHYL DIPHOSPHATE SYNTHASE COMPLEX SUBUNIT DHDDS"/>
    <property type="match status" value="1"/>
</dbReference>
<dbReference type="PANTHER" id="PTHR10291">
    <property type="entry name" value="DEHYDRODOLICHYL DIPHOSPHATE SYNTHASE FAMILY MEMBER"/>
    <property type="match status" value="1"/>
</dbReference>
<sequence>MNQYKNNETKLSFFENLAIKIIKQGPIPKHIAFIMDGNRRWATNFNLNKSEGHEFGSEKLSKILKWCPKIGIKEVTVYAFSIENFKRSQDEVNAIMKLFIRKLLEKEQELHEKGIKVKVIGNLDMLPNDVQKVVADAMLSTKDNSKLNLNIAFAYSSREEITNSIKTIVEGVENNELILEDLDNVLIDECLYTNQSSPVDLLVRTSGEMRFSDFLLWQVPSTVFYFTTSLWPDFTLWHLLAAVFYYQRNYTQAKALKEHYNQTRPAITNNPRVDKFLANLEEKRCTKLVEMNRLIKS</sequence>
<dbReference type="OrthoDB" id="4173905at2759"/>
<protein>
    <recommendedName>
        <fullName evidence="5">Alkyl transferase</fullName>
        <ecNumber evidence="5">2.5.1.-</ecNumber>
    </recommendedName>
</protein>
<dbReference type="NCBIfam" id="TIGR00055">
    <property type="entry name" value="uppS"/>
    <property type="match status" value="1"/>
</dbReference>
<dbReference type="InterPro" id="IPR001441">
    <property type="entry name" value="UPP_synth-like"/>
</dbReference>
<comment type="similarity">
    <text evidence="1 5">Belongs to the UPP synthase family.</text>
</comment>
<dbReference type="GO" id="GO:0016094">
    <property type="term" value="P:polyprenol biosynthetic process"/>
    <property type="evidence" value="ECO:0007669"/>
    <property type="project" value="TreeGrafter"/>
</dbReference>
<evidence type="ECO:0000256" key="1">
    <source>
        <dbReference type="ARBA" id="ARBA00005432"/>
    </source>
</evidence>
<dbReference type="InterPro" id="IPR036424">
    <property type="entry name" value="UPP_synth-like_sf"/>
</dbReference>
<dbReference type="FunFam" id="3.40.1180.10:FF:000005">
    <property type="entry name" value="Alkyl transferase"/>
    <property type="match status" value="1"/>
</dbReference>
<reference evidence="6" key="1">
    <citation type="submission" date="2021-03" db="EMBL/GenBank/DDBJ databases">
        <title>Chromosome level genome of the anhydrobiotic midge Polypedilum vanderplanki.</title>
        <authorList>
            <person name="Yoshida Y."/>
            <person name="Kikawada T."/>
            <person name="Gusev O."/>
        </authorList>
    </citation>
    <scope>NUCLEOTIDE SEQUENCE</scope>
    <source>
        <strain evidence="6">NIAS01</strain>
        <tissue evidence="6">Whole body or cell culture</tissue>
    </source>
</reference>
<dbReference type="GO" id="GO:0045547">
    <property type="term" value="F:ditrans,polycis-polyprenyl diphosphate synthase [(2E,6E)-farnesyl diphosphate specific] activity"/>
    <property type="evidence" value="ECO:0007669"/>
    <property type="project" value="UniProtKB-EC"/>
</dbReference>
<dbReference type="GO" id="GO:0005783">
    <property type="term" value="C:endoplasmic reticulum"/>
    <property type="evidence" value="ECO:0007669"/>
    <property type="project" value="TreeGrafter"/>
</dbReference>
<dbReference type="Proteomes" id="UP001107558">
    <property type="component" value="Chromosome 1"/>
</dbReference>
<keyword evidence="2 5" id="KW-0808">Transferase</keyword>
<organism evidence="6 7">
    <name type="scientific">Polypedilum vanderplanki</name>
    <name type="common">Sleeping chironomid midge</name>
    <dbReference type="NCBI Taxonomy" id="319348"/>
    <lineage>
        <taxon>Eukaryota</taxon>
        <taxon>Metazoa</taxon>
        <taxon>Ecdysozoa</taxon>
        <taxon>Arthropoda</taxon>
        <taxon>Hexapoda</taxon>
        <taxon>Insecta</taxon>
        <taxon>Pterygota</taxon>
        <taxon>Neoptera</taxon>
        <taxon>Endopterygota</taxon>
        <taxon>Diptera</taxon>
        <taxon>Nematocera</taxon>
        <taxon>Chironomoidea</taxon>
        <taxon>Chironomidae</taxon>
        <taxon>Chironominae</taxon>
        <taxon>Polypedilum</taxon>
        <taxon>Polypedilum</taxon>
    </lineage>
</organism>
<proteinExistence type="inferred from homology"/>
<dbReference type="Gene3D" id="3.40.1180.10">
    <property type="entry name" value="Decaprenyl diphosphate synthase-like"/>
    <property type="match status" value="1"/>
</dbReference>
<dbReference type="EMBL" id="JADBJN010000001">
    <property type="protein sequence ID" value="KAG5679640.1"/>
    <property type="molecule type" value="Genomic_DNA"/>
</dbReference>
<evidence type="ECO:0000313" key="7">
    <source>
        <dbReference type="Proteomes" id="UP001107558"/>
    </source>
</evidence>
<comment type="caution">
    <text evidence="6">The sequence shown here is derived from an EMBL/GenBank/DDBJ whole genome shotgun (WGS) entry which is preliminary data.</text>
</comment>
<dbReference type="HAMAP" id="MF_01139">
    <property type="entry name" value="ISPT"/>
    <property type="match status" value="1"/>
</dbReference>
<dbReference type="PROSITE" id="PS01066">
    <property type="entry name" value="UPP_SYNTHASE"/>
    <property type="match status" value="1"/>
</dbReference>
<dbReference type="InterPro" id="IPR018520">
    <property type="entry name" value="UPP_synth-like_CS"/>
</dbReference>
<evidence type="ECO:0000256" key="5">
    <source>
        <dbReference type="RuleBase" id="RU363018"/>
    </source>
</evidence>
<dbReference type="SUPFAM" id="SSF64005">
    <property type="entry name" value="Undecaprenyl diphosphate synthase"/>
    <property type="match status" value="1"/>
</dbReference>
<dbReference type="GO" id="GO:1904423">
    <property type="term" value="C:dehydrodolichyl diphosphate synthase complex"/>
    <property type="evidence" value="ECO:0007669"/>
    <property type="project" value="TreeGrafter"/>
</dbReference>
<dbReference type="AlphaFoldDB" id="A0A9J6CCR9"/>
<comment type="catalytic activity">
    <reaction evidence="4">
        <text>n isopentenyl diphosphate + (2E,6E)-farnesyl diphosphate = a di-trans,poly-cis-polyprenyl diphosphate + n diphosphate</text>
        <dbReference type="Rhea" id="RHEA:53008"/>
        <dbReference type="Rhea" id="RHEA-COMP:19494"/>
        <dbReference type="ChEBI" id="CHEBI:33019"/>
        <dbReference type="ChEBI" id="CHEBI:128769"/>
        <dbReference type="ChEBI" id="CHEBI:136960"/>
        <dbReference type="ChEBI" id="CHEBI:175763"/>
        <dbReference type="EC" id="2.5.1.87"/>
    </reaction>
</comment>
<gene>
    <name evidence="6" type="ORF">PVAND_009197</name>
</gene>
<evidence type="ECO:0000256" key="3">
    <source>
        <dbReference type="ARBA" id="ARBA00022842"/>
    </source>
</evidence>
<dbReference type="EC" id="2.5.1.-" evidence="5"/>
<dbReference type="Pfam" id="PF01255">
    <property type="entry name" value="Prenyltransf"/>
    <property type="match status" value="1"/>
</dbReference>
<evidence type="ECO:0000313" key="6">
    <source>
        <dbReference type="EMBL" id="KAG5679640.1"/>
    </source>
</evidence>
<accession>A0A9J6CCR9</accession>
<dbReference type="CDD" id="cd00475">
    <property type="entry name" value="Cis_IPPS"/>
    <property type="match status" value="1"/>
</dbReference>
<evidence type="ECO:0000256" key="4">
    <source>
        <dbReference type="ARBA" id="ARBA00047353"/>
    </source>
</evidence>